<dbReference type="Proteomes" id="UP000677054">
    <property type="component" value="Unassembled WGS sequence"/>
</dbReference>
<dbReference type="SMART" id="SM01332">
    <property type="entry name" value="Cyclin_C"/>
    <property type="match status" value="1"/>
</dbReference>
<protein>
    <submittedName>
        <fullName evidence="8">Uncharacterized protein</fullName>
    </submittedName>
</protein>
<evidence type="ECO:0000256" key="5">
    <source>
        <dbReference type="SAM" id="MobiDB-lite"/>
    </source>
</evidence>
<reference evidence="8" key="1">
    <citation type="submission" date="2020-11" db="EMBL/GenBank/DDBJ databases">
        <authorList>
            <person name="Tran Van P."/>
        </authorList>
    </citation>
    <scope>NUCLEOTIDE SEQUENCE</scope>
</reference>
<dbReference type="SUPFAM" id="SSF47954">
    <property type="entry name" value="Cyclin-like"/>
    <property type="match status" value="2"/>
</dbReference>
<dbReference type="InterPro" id="IPR013763">
    <property type="entry name" value="Cyclin-like_dom"/>
</dbReference>
<dbReference type="CDD" id="cd20520">
    <property type="entry name" value="CYCLIN_CCNE_rpt2"/>
    <property type="match status" value="1"/>
</dbReference>
<dbReference type="OrthoDB" id="5590282at2759"/>
<feature type="domain" description="Cyclin C-terminal" evidence="7">
    <location>
        <begin position="404"/>
        <end position="536"/>
    </location>
</feature>
<evidence type="ECO:0000259" key="6">
    <source>
        <dbReference type="SMART" id="SM00385"/>
    </source>
</evidence>
<evidence type="ECO:0000259" key="7">
    <source>
        <dbReference type="SMART" id="SM01332"/>
    </source>
</evidence>
<keyword evidence="1" id="KW-0132">Cell division</keyword>
<dbReference type="PANTHER" id="PTHR10177">
    <property type="entry name" value="CYCLINS"/>
    <property type="match status" value="1"/>
</dbReference>
<dbReference type="Pfam" id="PF00134">
    <property type="entry name" value="Cyclin_N"/>
    <property type="match status" value="1"/>
</dbReference>
<name>A0A7R8X8W2_9CRUS</name>
<evidence type="ECO:0000256" key="4">
    <source>
        <dbReference type="RuleBase" id="RU000383"/>
    </source>
</evidence>
<feature type="region of interest" description="Disordered" evidence="5">
    <location>
        <begin position="169"/>
        <end position="200"/>
    </location>
</feature>
<dbReference type="SMART" id="SM00385">
    <property type="entry name" value="CYCLIN"/>
    <property type="match status" value="1"/>
</dbReference>
<dbReference type="InterPro" id="IPR039361">
    <property type="entry name" value="Cyclin"/>
</dbReference>
<evidence type="ECO:0000313" key="9">
    <source>
        <dbReference type="Proteomes" id="UP000677054"/>
    </source>
</evidence>
<dbReference type="AlphaFoldDB" id="A0A7R8X8W2"/>
<dbReference type="InterPro" id="IPR004367">
    <property type="entry name" value="Cyclin_C-dom"/>
</dbReference>
<dbReference type="EMBL" id="CAJPEV010000181">
    <property type="protein sequence ID" value="CAG0881932.1"/>
    <property type="molecule type" value="Genomic_DNA"/>
</dbReference>
<keyword evidence="2 4" id="KW-0195">Cyclin</keyword>
<keyword evidence="9" id="KW-1185">Reference proteome</keyword>
<dbReference type="Gene3D" id="1.10.472.10">
    <property type="entry name" value="Cyclin-like"/>
    <property type="match status" value="2"/>
</dbReference>
<accession>A0A7R8X8W2</accession>
<evidence type="ECO:0000256" key="1">
    <source>
        <dbReference type="ARBA" id="ARBA00022618"/>
    </source>
</evidence>
<evidence type="ECO:0000313" key="8">
    <source>
        <dbReference type="EMBL" id="CAD7241828.1"/>
    </source>
</evidence>
<feature type="domain" description="Cyclin-like" evidence="6">
    <location>
        <begin position="310"/>
        <end position="395"/>
    </location>
</feature>
<gene>
    <name evidence="8" type="ORF">DSTB1V02_LOCUS1806</name>
</gene>
<dbReference type="FunFam" id="1.10.472.10:FF:000001">
    <property type="entry name" value="G2/mitotic-specific cyclin"/>
    <property type="match status" value="1"/>
</dbReference>
<sequence>MQSVRSNTGSDSRSQLVGPGLDIEGLTLSIGLPKLECSFADEEILASNGFVKLVDQIQVKSEPAQYSLGKIHVQMASNGSGVACSPQQKSVLYEDSASLKQSAPMSQDVNAMGEDDHWQVKPLLSVMSSKLQTPFTKAPLECTSDYEVSDDDNADDSMSCSTAYINENHQESLSSPIEGNVGSVERPRSSSERDFKKEKLIESGYSSSDGRLRKSTRSKSLTNNMTSRKKLVEKCYCSVPCDIQSSGFCKQSPFRHSYTFMSSSTYELWADMRCREEKYTRDHHLMERHPNLDPQMRVVLLDWMMEVCQIFLYLVCEAYDLKRETFYLAMDYLDRYLSVTQGMLHTRLQLTGVTALFIAAKIEEIYPPTVADFAFVTDGSCTVEEILIKEKIMLPKLAWKLNPVTVVHWVKFYMQLGVMLSDDSDLHADPEDPITQVKYSVFDFLQVMRLVDLATLDVESLRFPYSIIAASSLAYFQGFKFAIQTSGFDEEQLESCLFWMKCFALALQKKNPVQPQMSKESSSTPKSHCIQNYEVSVVLFEEAKKLEVESDNLQLCFKTLPLLHQTKNK</sequence>
<dbReference type="GO" id="GO:0051301">
    <property type="term" value="P:cell division"/>
    <property type="evidence" value="ECO:0007669"/>
    <property type="project" value="UniProtKB-KW"/>
</dbReference>
<comment type="similarity">
    <text evidence="4">Belongs to the cyclin family.</text>
</comment>
<keyword evidence="3" id="KW-0131">Cell cycle</keyword>
<feature type="compositionally biased region" description="Basic and acidic residues" evidence="5">
    <location>
        <begin position="185"/>
        <end position="200"/>
    </location>
</feature>
<dbReference type="InterPro" id="IPR036915">
    <property type="entry name" value="Cyclin-like_sf"/>
</dbReference>
<dbReference type="InterPro" id="IPR006671">
    <property type="entry name" value="Cyclin_N"/>
</dbReference>
<dbReference type="Pfam" id="PF02984">
    <property type="entry name" value="Cyclin_C"/>
    <property type="match status" value="1"/>
</dbReference>
<proteinExistence type="inferred from homology"/>
<organism evidence="8">
    <name type="scientific">Darwinula stevensoni</name>
    <dbReference type="NCBI Taxonomy" id="69355"/>
    <lineage>
        <taxon>Eukaryota</taxon>
        <taxon>Metazoa</taxon>
        <taxon>Ecdysozoa</taxon>
        <taxon>Arthropoda</taxon>
        <taxon>Crustacea</taxon>
        <taxon>Oligostraca</taxon>
        <taxon>Ostracoda</taxon>
        <taxon>Podocopa</taxon>
        <taxon>Podocopida</taxon>
        <taxon>Darwinulocopina</taxon>
        <taxon>Darwinuloidea</taxon>
        <taxon>Darwinulidae</taxon>
        <taxon>Darwinula</taxon>
    </lineage>
</organism>
<evidence type="ECO:0000256" key="2">
    <source>
        <dbReference type="ARBA" id="ARBA00023127"/>
    </source>
</evidence>
<evidence type="ECO:0000256" key="3">
    <source>
        <dbReference type="ARBA" id="ARBA00023306"/>
    </source>
</evidence>
<dbReference type="EMBL" id="LR899698">
    <property type="protein sequence ID" value="CAD7241828.1"/>
    <property type="molecule type" value="Genomic_DNA"/>
</dbReference>